<organism evidence="12 13">
    <name type="scientific">Plectus sambesii</name>
    <dbReference type="NCBI Taxonomy" id="2011161"/>
    <lineage>
        <taxon>Eukaryota</taxon>
        <taxon>Metazoa</taxon>
        <taxon>Ecdysozoa</taxon>
        <taxon>Nematoda</taxon>
        <taxon>Chromadorea</taxon>
        <taxon>Plectida</taxon>
        <taxon>Plectina</taxon>
        <taxon>Plectoidea</taxon>
        <taxon>Plectidae</taxon>
        <taxon>Plectus</taxon>
    </lineage>
</organism>
<dbReference type="InterPro" id="IPR029787">
    <property type="entry name" value="Nucleotide_cyclase"/>
</dbReference>
<dbReference type="AlphaFoldDB" id="A0A914UWT9"/>
<evidence type="ECO:0000256" key="9">
    <source>
        <dbReference type="ARBA" id="ARBA00023239"/>
    </source>
</evidence>
<dbReference type="Pfam" id="PF00211">
    <property type="entry name" value="Guanylate_cyc"/>
    <property type="match status" value="1"/>
</dbReference>
<dbReference type="GO" id="GO:0005886">
    <property type="term" value="C:plasma membrane"/>
    <property type="evidence" value="ECO:0007669"/>
    <property type="project" value="TreeGrafter"/>
</dbReference>
<dbReference type="WBParaSite" id="PSAMB.scaffold13278size2348.g35396.t1">
    <property type="protein sequence ID" value="PSAMB.scaffold13278size2348.g35396.t1"/>
    <property type="gene ID" value="PSAMB.scaffold13278size2348.g35396"/>
</dbReference>
<protein>
    <submittedName>
        <fullName evidence="13">Guanylate cyclase</fullName>
    </submittedName>
</protein>
<evidence type="ECO:0000256" key="5">
    <source>
        <dbReference type="ARBA" id="ARBA00022989"/>
    </source>
</evidence>
<keyword evidence="6" id="KW-0472">Membrane</keyword>
<keyword evidence="4" id="KW-0547">Nucleotide-binding</keyword>
<dbReference type="GO" id="GO:0004383">
    <property type="term" value="F:guanylate cyclase activity"/>
    <property type="evidence" value="ECO:0007669"/>
    <property type="project" value="UniProtKB-EC"/>
</dbReference>
<keyword evidence="9 10" id="KW-0456">Lyase</keyword>
<dbReference type="InterPro" id="IPR018297">
    <property type="entry name" value="A/G_cyclase_CS"/>
</dbReference>
<comment type="similarity">
    <text evidence="10">Belongs to the adenylyl cyclase class-4/guanylyl cyclase family.</text>
</comment>
<evidence type="ECO:0000256" key="1">
    <source>
        <dbReference type="ARBA" id="ARBA00001436"/>
    </source>
</evidence>
<evidence type="ECO:0000256" key="3">
    <source>
        <dbReference type="ARBA" id="ARBA00022692"/>
    </source>
</evidence>
<keyword evidence="5" id="KW-1133">Transmembrane helix</keyword>
<dbReference type="PANTHER" id="PTHR11920:SF501">
    <property type="entry name" value="GUANYLATE CYCLASE 32E"/>
    <property type="match status" value="1"/>
</dbReference>
<evidence type="ECO:0000256" key="4">
    <source>
        <dbReference type="ARBA" id="ARBA00022741"/>
    </source>
</evidence>
<dbReference type="InterPro" id="IPR001054">
    <property type="entry name" value="A/G_cyclase"/>
</dbReference>
<dbReference type="GO" id="GO:0000166">
    <property type="term" value="F:nucleotide binding"/>
    <property type="evidence" value="ECO:0007669"/>
    <property type="project" value="UniProtKB-KW"/>
</dbReference>
<evidence type="ECO:0000256" key="6">
    <source>
        <dbReference type="ARBA" id="ARBA00023136"/>
    </source>
</evidence>
<evidence type="ECO:0000256" key="8">
    <source>
        <dbReference type="ARBA" id="ARBA00023180"/>
    </source>
</evidence>
<dbReference type="SMART" id="SM00044">
    <property type="entry name" value="CYCc"/>
    <property type="match status" value="1"/>
</dbReference>
<keyword evidence="12" id="KW-1185">Reference proteome</keyword>
<dbReference type="Proteomes" id="UP000887566">
    <property type="component" value="Unplaced"/>
</dbReference>
<evidence type="ECO:0000256" key="2">
    <source>
        <dbReference type="ARBA" id="ARBA00004370"/>
    </source>
</evidence>
<reference evidence="13" key="1">
    <citation type="submission" date="2022-11" db="UniProtKB">
        <authorList>
            <consortium name="WormBaseParasite"/>
        </authorList>
    </citation>
    <scope>IDENTIFICATION</scope>
</reference>
<dbReference type="GO" id="GO:0035556">
    <property type="term" value="P:intracellular signal transduction"/>
    <property type="evidence" value="ECO:0007669"/>
    <property type="project" value="InterPro"/>
</dbReference>
<keyword evidence="3" id="KW-0812">Transmembrane</keyword>
<feature type="domain" description="Guanylate cyclase" evidence="11">
    <location>
        <begin position="81"/>
        <end position="211"/>
    </location>
</feature>
<dbReference type="GO" id="GO:0004016">
    <property type="term" value="F:adenylate cyclase activity"/>
    <property type="evidence" value="ECO:0007669"/>
    <property type="project" value="TreeGrafter"/>
</dbReference>
<accession>A0A914UWT9</accession>
<evidence type="ECO:0000313" key="12">
    <source>
        <dbReference type="Proteomes" id="UP000887566"/>
    </source>
</evidence>
<dbReference type="PROSITE" id="PS00452">
    <property type="entry name" value="GUANYLATE_CYCLASE_1"/>
    <property type="match status" value="1"/>
</dbReference>
<evidence type="ECO:0000313" key="13">
    <source>
        <dbReference type="WBParaSite" id="PSAMB.scaffold13278size2348.g35396.t1"/>
    </source>
</evidence>
<keyword evidence="8" id="KW-0325">Glycoprotein</keyword>
<dbReference type="GO" id="GO:0001653">
    <property type="term" value="F:peptide receptor activity"/>
    <property type="evidence" value="ECO:0007669"/>
    <property type="project" value="TreeGrafter"/>
</dbReference>
<dbReference type="SUPFAM" id="SSF55073">
    <property type="entry name" value="Nucleotide cyclase"/>
    <property type="match status" value="1"/>
</dbReference>
<evidence type="ECO:0000256" key="7">
    <source>
        <dbReference type="ARBA" id="ARBA00023170"/>
    </source>
</evidence>
<dbReference type="Gene3D" id="6.10.250.780">
    <property type="match status" value="1"/>
</dbReference>
<dbReference type="CDD" id="cd07302">
    <property type="entry name" value="CHD"/>
    <property type="match status" value="1"/>
</dbReference>
<proteinExistence type="inferred from homology"/>
<dbReference type="GO" id="GO:0007168">
    <property type="term" value="P:receptor guanylyl cyclase signaling pathway"/>
    <property type="evidence" value="ECO:0007669"/>
    <property type="project" value="TreeGrafter"/>
</dbReference>
<sequence>MIRTVFKGMKQGKSASLMDHVLSLMEKYAGSLEQEVADRTKALLEEQKKSDILLYRMLPRQVADKLKSGQPIPPESFEQVTIMFSDIVSFTKLASESTPLQVVNMLNELCTIFDGIIDEHDVYKVETIGDGYLCVSGLPIRNGTAHVSQIADMCLAFHRSVASFKIPHLPGEKVQLRIGMHTGSVVAGVIGLTMPRYCLFGDSVNTASRMESHGK</sequence>
<name>A0A914UWT9_9BILA</name>
<evidence type="ECO:0000256" key="10">
    <source>
        <dbReference type="RuleBase" id="RU000405"/>
    </source>
</evidence>
<dbReference type="FunFam" id="3.30.70.1230:FF:000030">
    <property type="entry name" value="Si:ch211-215j19.12"/>
    <property type="match status" value="1"/>
</dbReference>
<dbReference type="Gene3D" id="3.30.70.1230">
    <property type="entry name" value="Nucleotide cyclase"/>
    <property type="match status" value="1"/>
</dbReference>
<comment type="subcellular location">
    <subcellularLocation>
        <location evidence="2">Membrane</location>
    </subcellularLocation>
</comment>
<dbReference type="PROSITE" id="PS50125">
    <property type="entry name" value="GUANYLATE_CYCLASE_2"/>
    <property type="match status" value="1"/>
</dbReference>
<keyword evidence="7" id="KW-0675">Receptor</keyword>
<evidence type="ECO:0000259" key="11">
    <source>
        <dbReference type="PROSITE" id="PS50125"/>
    </source>
</evidence>
<dbReference type="PANTHER" id="PTHR11920">
    <property type="entry name" value="GUANYLYL CYCLASE"/>
    <property type="match status" value="1"/>
</dbReference>
<dbReference type="InterPro" id="IPR050401">
    <property type="entry name" value="Cyclic_nucleotide_synthase"/>
</dbReference>
<comment type="catalytic activity">
    <reaction evidence="1">
        <text>GTP = 3',5'-cyclic GMP + diphosphate</text>
        <dbReference type="Rhea" id="RHEA:13665"/>
        <dbReference type="ChEBI" id="CHEBI:33019"/>
        <dbReference type="ChEBI" id="CHEBI:37565"/>
        <dbReference type="ChEBI" id="CHEBI:57746"/>
        <dbReference type="EC" id="4.6.1.2"/>
    </reaction>
</comment>